<dbReference type="PANTHER" id="PTHR30222">
    <property type="entry name" value="SPERMIDINE/PUTRESCINE-BINDING PERIPLASMIC PROTEIN"/>
    <property type="match status" value="1"/>
</dbReference>
<keyword evidence="7" id="KW-1185">Reference proteome</keyword>
<keyword evidence="5" id="KW-0812">Transmembrane</keyword>
<evidence type="ECO:0000256" key="2">
    <source>
        <dbReference type="ARBA" id="ARBA00022448"/>
    </source>
</evidence>
<dbReference type="InterPro" id="IPR001188">
    <property type="entry name" value="Sperm_putr-bd"/>
</dbReference>
<evidence type="ECO:0000313" key="6">
    <source>
        <dbReference type="EMBL" id="MDC9032182.1"/>
    </source>
</evidence>
<proteinExistence type="predicted"/>
<feature type="transmembrane region" description="Helical" evidence="5">
    <location>
        <begin position="377"/>
        <end position="395"/>
    </location>
</feature>
<keyword evidence="3" id="KW-0732">Signal</keyword>
<keyword evidence="2" id="KW-0813">Transport</keyword>
<dbReference type="PANTHER" id="PTHR30222:SF17">
    <property type="entry name" value="SPERMIDINE_PUTRESCINE-BINDING PERIPLASMIC PROTEIN"/>
    <property type="match status" value="1"/>
</dbReference>
<comment type="subcellular location">
    <subcellularLocation>
        <location evidence="1">Periplasm</location>
    </subcellularLocation>
</comment>
<feature type="transmembrane region" description="Helical" evidence="5">
    <location>
        <begin position="6"/>
        <end position="25"/>
    </location>
</feature>
<comment type="caution">
    <text evidence="6">The sequence shown here is derived from an EMBL/GenBank/DDBJ whole genome shotgun (WGS) entry which is preliminary data.</text>
</comment>
<dbReference type="SUPFAM" id="SSF53850">
    <property type="entry name" value="Periplasmic binding protein-like II"/>
    <property type="match status" value="1"/>
</dbReference>
<name>A0ABT5L9A7_9MOLU</name>
<dbReference type="Pfam" id="PF02030">
    <property type="entry name" value="Lipoprotein_8"/>
    <property type="match status" value="1"/>
</dbReference>
<sequence length="397" mass="47395">MKKKFIWVIFIISVLFLFCFIFYKLNQNKNNNKKVIVLFNWGEYIDPSIINEYNQQSNQFIIKQSFFSSNELAINKIKSGNQYDIAILSEYAIEQLKEHNLEEIDWSQLQQTPLSYNLSFKDFIEKKIDNENTKISKYTIPYFWGNLGFLYNTNRISLNELINNKWVNLIKNPKFRVALYNNAFEGIFIGLKATNGNISVNSEEEIQKAKDWLINLKKQNINLSFITDQLLDRMRIKDNEYYDIAVSYSGDARFLMKQNPNLGYYSFNDDRNDEESKNKGTNIWFDGIVLPKNSNKKGAYDFIKFILQEDNRKKNNEFIGYDSPYDVDDEEQKDERRLTINLKKEDKIYKYNETYKKQISEAWNQVYAYPDPKDKNLIILIFIILFLFVLIYIFFRQ</sequence>
<dbReference type="Gene3D" id="3.40.190.10">
    <property type="entry name" value="Periplasmic binding protein-like II"/>
    <property type="match status" value="2"/>
</dbReference>
<organism evidence="6 7">
    <name type="scientific">Columbia Basin potato purple top phytoplasma</name>
    <dbReference type="NCBI Taxonomy" id="307134"/>
    <lineage>
        <taxon>Bacteria</taxon>
        <taxon>Bacillati</taxon>
        <taxon>Mycoplasmatota</taxon>
        <taxon>Mollicutes</taxon>
        <taxon>Acholeplasmatales</taxon>
        <taxon>Acholeplasmataceae</taxon>
        <taxon>Candidatus Phytoplasma</taxon>
        <taxon>16SrVI (Clover proliferation group)</taxon>
    </lineage>
</organism>
<accession>A0ABT5L9A7</accession>
<evidence type="ECO:0000313" key="7">
    <source>
        <dbReference type="Proteomes" id="UP001221763"/>
    </source>
</evidence>
<protein>
    <submittedName>
        <fullName evidence="6">Extracellular solute-binding protein</fullName>
    </submittedName>
</protein>
<keyword evidence="4" id="KW-0574">Periplasm</keyword>
<dbReference type="PRINTS" id="PR00909">
    <property type="entry name" value="SPERMDNBNDNG"/>
</dbReference>
<reference evidence="6 7" key="1">
    <citation type="journal article" date="2023" name="Plant">
        <title>Draft Genome Sequence Resource of CBPPT1, a 'Candidatus Phytoplasma trifolii'-Related Strain Associated with Potato Purple Top Disease in the Columbia Basin, U.S.A.</title>
        <authorList>
            <person name="Wei W."/>
            <person name="Shao J."/>
            <person name="Bottner-Parker K.D."/>
            <person name="Zhao Y."/>
        </authorList>
    </citation>
    <scope>NUCLEOTIDE SEQUENCE [LARGE SCALE GENOMIC DNA]</scope>
    <source>
        <strain evidence="6 7">CBPPT1</strain>
    </source>
</reference>
<evidence type="ECO:0000256" key="1">
    <source>
        <dbReference type="ARBA" id="ARBA00004418"/>
    </source>
</evidence>
<keyword evidence="5" id="KW-1133">Transmembrane helix</keyword>
<dbReference type="Proteomes" id="UP001221763">
    <property type="component" value="Unassembled WGS sequence"/>
</dbReference>
<keyword evidence="5" id="KW-0472">Membrane</keyword>
<gene>
    <name evidence="6" type="ORF">M8044_000404</name>
</gene>
<dbReference type="RefSeq" id="WP_273585385.1">
    <property type="nucleotide sequence ID" value="NZ_JANHJP010000007.1"/>
</dbReference>
<dbReference type="EMBL" id="JANHJP010000007">
    <property type="protein sequence ID" value="MDC9032182.1"/>
    <property type="molecule type" value="Genomic_DNA"/>
</dbReference>
<evidence type="ECO:0000256" key="4">
    <source>
        <dbReference type="ARBA" id="ARBA00022764"/>
    </source>
</evidence>
<evidence type="ECO:0000256" key="5">
    <source>
        <dbReference type="SAM" id="Phobius"/>
    </source>
</evidence>
<evidence type="ECO:0000256" key="3">
    <source>
        <dbReference type="ARBA" id="ARBA00022729"/>
    </source>
</evidence>